<dbReference type="HOGENOM" id="CLU_061357_0_0_5"/>
<evidence type="ECO:0000259" key="1">
    <source>
        <dbReference type="SMART" id="SM00954"/>
    </source>
</evidence>
<evidence type="ECO:0000313" key="3">
    <source>
        <dbReference type="Proteomes" id="UP000000948"/>
    </source>
</evidence>
<dbReference type="BioCyc" id="APAS634452:APA01_RS04235-MONOMER"/>
<dbReference type="eggNOG" id="COG2357">
    <property type="taxonomic scope" value="Bacteria"/>
</dbReference>
<dbReference type="PANTHER" id="PTHR47837">
    <property type="entry name" value="GTP PYROPHOSPHOKINASE YJBM"/>
    <property type="match status" value="1"/>
</dbReference>
<name>C7JFG3_ACEP3</name>
<dbReference type="KEGG" id="apt:APA01_08360"/>
<dbReference type="Proteomes" id="UP000000948">
    <property type="component" value="Chromosome"/>
</dbReference>
<dbReference type="STRING" id="634452.APA01_08360"/>
<accession>C7JFG3</accession>
<dbReference type="SMR" id="C7JFG3"/>
<evidence type="ECO:0000313" key="2">
    <source>
        <dbReference type="EMBL" id="BAH98984.1"/>
    </source>
</evidence>
<dbReference type="CDD" id="cd05399">
    <property type="entry name" value="NT_Rel-Spo_like"/>
    <property type="match status" value="1"/>
</dbReference>
<dbReference type="InterPro" id="IPR043519">
    <property type="entry name" value="NT_sf"/>
</dbReference>
<dbReference type="PANTHER" id="PTHR47837:SF1">
    <property type="entry name" value="GTP PYROPHOSPHOKINASE YJBM"/>
    <property type="match status" value="1"/>
</dbReference>
<dbReference type="GO" id="GO:0015969">
    <property type="term" value="P:guanosine tetraphosphate metabolic process"/>
    <property type="evidence" value="ECO:0007669"/>
    <property type="project" value="InterPro"/>
</dbReference>
<dbReference type="EMBL" id="AP011121">
    <property type="protein sequence ID" value="BAH98984.1"/>
    <property type="molecule type" value="Genomic_DNA"/>
</dbReference>
<protein>
    <submittedName>
        <fullName evidence="2">Stringent response modulating ppGpp metabolism protein</fullName>
    </submittedName>
</protein>
<proteinExistence type="predicted"/>
<dbReference type="Pfam" id="PF04607">
    <property type="entry name" value="RelA_SpoT"/>
    <property type="match status" value="1"/>
</dbReference>
<dbReference type="RefSeq" id="WP_012812721.1">
    <property type="nucleotide sequence ID" value="NC_013209.1"/>
</dbReference>
<dbReference type="PATRIC" id="fig|634452.3.peg.880"/>
<dbReference type="Gene3D" id="3.30.460.10">
    <property type="entry name" value="Beta Polymerase, domain 2"/>
    <property type="match status" value="1"/>
</dbReference>
<sequence>MLSYRPFQIQQDFEDDVATFPQLTVSKTEIRRIGRELQSKLPDDASMMDRHAEVFRIAYGWRNAHFFPMRMMRRELCRISKTVCEDVLTAGRLKRMNSIRMKLRSSSTKFERMQDLGGCRAILNTPASVQSVVEKYRSGNSRHELSREADYITHPRASGYRSHHFVMRYRAKNEAEAQFDGLQIELQVRTINQHAWATAVEAIGLITGFDLKHENGDQRWVQFFDAMSADIAEEEGYPVVERWSNRSYRREAIKSLASDLNVSRQLEQCAHAVHALQHRVGEKSRYYTMRFDPLTKTVSIRGYIAADSGAKSAALQETQFRTMDSVLVDVDRADSLRRAYPNYFLDVGLFNRHITRIVKGYDPVYLYEYTRA</sequence>
<reference evidence="2 3" key="1">
    <citation type="journal article" date="2009" name="Nucleic Acids Res.">
        <title>Whole-genome analyses reveal genetic instability of Acetobacter pasteurianus.</title>
        <authorList>
            <person name="Azuma Y."/>
            <person name="Hosoyama A."/>
            <person name="Matsutani M."/>
            <person name="Furuya N."/>
            <person name="Horikawa H."/>
            <person name="Harada T."/>
            <person name="Hirakawa H."/>
            <person name="Kuhara S."/>
            <person name="Matsushita K."/>
            <person name="Fujita N."/>
            <person name="Shirai M."/>
        </authorList>
    </citation>
    <scope>NUCLEOTIDE SEQUENCE [LARGE SCALE GENOMIC DNA]</scope>
    <source>
        <strain evidence="3">NBRC 105184 / IFO 3283-01</strain>
    </source>
</reference>
<dbReference type="AlphaFoldDB" id="C7JFG3"/>
<gene>
    <name evidence="2" type="ordered locus">APA01_08360</name>
</gene>
<feature type="domain" description="RelA/SpoT" evidence="1">
    <location>
        <begin position="91"/>
        <end position="211"/>
    </location>
</feature>
<dbReference type="SMART" id="SM00954">
    <property type="entry name" value="RelA_SpoT"/>
    <property type="match status" value="1"/>
</dbReference>
<dbReference type="InterPro" id="IPR052366">
    <property type="entry name" value="GTP_Pyrophosphokinase"/>
</dbReference>
<dbReference type="InterPro" id="IPR007685">
    <property type="entry name" value="RelA_SpoT"/>
</dbReference>
<dbReference type="SUPFAM" id="SSF81301">
    <property type="entry name" value="Nucleotidyltransferase"/>
    <property type="match status" value="1"/>
</dbReference>
<organism evidence="2 3">
    <name type="scientific">Acetobacter pasteurianus (strain NBRC 105184 / IFO 3283-01)</name>
    <dbReference type="NCBI Taxonomy" id="634452"/>
    <lineage>
        <taxon>Bacteria</taxon>
        <taxon>Pseudomonadati</taxon>
        <taxon>Pseudomonadota</taxon>
        <taxon>Alphaproteobacteria</taxon>
        <taxon>Acetobacterales</taxon>
        <taxon>Acetobacteraceae</taxon>
        <taxon>Acetobacter</taxon>
    </lineage>
</organism>